<gene>
    <name evidence="1" type="ORF">VE01_06926</name>
</gene>
<protein>
    <recommendedName>
        <fullName evidence="3">Transcription factor domain-containing protein</fullName>
    </recommendedName>
</protein>
<sequence>MACVGAGQQRFKFKEEHGTRNSIAIPHRNKGFMSFNIMDVLKTVPHTPSSALTLATSEFVGTMTTSTAVRFNLVYWYGEFLQDIPARLGRNEALDSAVKALTAAHSSYCLYKRATPEALVKYSAALRTLRFYLDDPVKACSSETLCAVMLLLICQGFHGLNDMGWTGHCEGAAQILKARRYYDPNDEFESKLHLSLRAPVIFEGLFNPKIKFTPLEWKTLVDNHIDEGTFPGKMMRYVSQVTAMIRHGNFFEGEISDMKAVDELRTNYQTLKAGITSYEQYMHSMIPTGEDIKRIASDAQTYYLVQRFYNFALTVGIILGCVLSALDTEDMELISDLNSFSSGIMALAEDGKRFRPLGASYMMLCFQAAWIGTNDPSVKAEAEKEMIEYVEEFGGGYTKERLMSELERMSRHVRLIDPYAR</sequence>
<dbReference type="AlphaFoldDB" id="A0A1B8GJW4"/>
<dbReference type="PANTHER" id="PTHR38111:SF11">
    <property type="entry name" value="TRANSCRIPTION FACTOR DOMAIN-CONTAINING PROTEIN-RELATED"/>
    <property type="match status" value="1"/>
</dbReference>
<dbReference type="STRING" id="342668.A0A1B8GJW4"/>
<dbReference type="OrthoDB" id="3358017at2759"/>
<accession>A0A1B8GJW4</accession>
<dbReference type="PANTHER" id="PTHR38111">
    <property type="entry name" value="ZN(2)-C6 FUNGAL-TYPE DOMAIN-CONTAINING PROTEIN-RELATED"/>
    <property type="match status" value="1"/>
</dbReference>
<evidence type="ECO:0000313" key="1">
    <source>
        <dbReference type="EMBL" id="OBT96131.1"/>
    </source>
</evidence>
<proteinExistence type="predicted"/>
<dbReference type="InterPro" id="IPR053178">
    <property type="entry name" value="Osmoadaptation_assoc"/>
</dbReference>
<dbReference type="EMBL" id="KV460230">
    <property type="protein sequence ID" value="OBT96131.1"/>
    <property type="molecule type" value="Genomic_DNA"/>
</dbReference>
<evidence type="ECO:0000313" key="2">
    <source>
        <dbReference type="Proteomes" id="UP000091956"/>
    </source>
</evidence>
<dbReference type="Proteomes" id="UP000091956">
    <property type="component" value="Unassembled WGS sequence"/>
</dbReference>
<dbReference type="RefSeq" id="XP_018129864.1">
    <property type="nucleotide sequence ID" value="XM_018276363.1"/>
</dbReference>
<reference evidence="1 2" key="1">
    <citation type="submission" date="2016-03" db="EMBL/GenBank/DDBJ databases">
        <title>Comparative genomics of Pseudogymnoascus destructans, the fungus causing white-nose syndrome of bats.</title>
        <authorList>
            <person name="Palmer J.M."/>
            <person name="Drees K.P."/>
            <person name="Foster J.T."/>
            <person name="Lindner D.L."/>
        </authorList>
    </citation>
    <scope>NUCLEOTIDE SEQUENCE [LARGE SCALE GENOMIC DNA]</scope>
    <source>
        <strain evidence="1 2">UAMH 10579</strain>
    </source>
</reference>
<reference evidence="2" key="2">
    <citation type="journal article" date="2018" name="Nat. Commun.">
        <title>Extreme sensitivity to ultraviolet light in the fungal pathogen causing white-nose syndrome of bats.</title>
        <authorList>
            <person name="Palmer J.M."/>
            <person name="Drees K.P."/>
            <person name="Foster J.T."/>
            <person name="Lindner D.L."/>
        </authorList>
    </citation>
    <scope>NUCLEOTIDE SEQUENCE [LARGE SCALE GENOMIC DNA]</scope>
    <source>
        <strain evidence="2">UAMH 10579</strain>
    </source>
</reference>
<dbReference type="GeneID" id="28840312"/>
<keyword evidence="2" id="KW-1185">Reference proteome</keyword>
<organism evidence="1 2">
    <name type="scientific">Pseudogymnoascus verrucosus</name>
    <dbReference type="NCBI Taxonomy" id="342668"/>
    <lineage>
        <taxon>Eukaryota</taxon>
        <taxon>Fungi</taxon>
        <taxon>Dikarya</taxon>
        <taxon>Ascomycota</taxon>
        <taxon>Pezizomycotina</taxon>
        <taxon>Leotiomycetes</taxon>
        <taxon>Thelebolales</taxon>
        <taxon>Thelebolaceae</taxon>
        <taxon>Pseudogymnoascus</taxon>
    </lineage>
</organism>
<evidence type="ECO:0008006" key="3">
    <source>
        <dbReference type="Google" id="ProtNLM"/>
    </source>
</evidence>
<name>A0A1B8GJW4_9PEZI</name>